<feature type="transmembrane region" description="Helical" evidence="6">
    <location>
        <begin position="179"/>
        <end position="201"/>
    </location>
</feature>
<dbReference type="PANTHER" id="PTHR40277">
    <property type="entry name" value="BLL5419 PROTEIN"/>
    <property type="match status" value="1"/>
</dbReference>
<proteinExistence type="predicted"/>
<dbReference type="AlphaFoldDB" id="A0A455T5J4"/>
<protein>
    <submittedName>
        <fullName evidence="7">Uncharacterized protein</fullName>
    </submittedName>
</protein>
<dbReference type="Pfam" id="PF03706">
    <property type="entry name" value="LPG_synthase_TM"/>
    <property type="match status" value="1"/>
</dbReference>
<evidence type="ECO:0000256" key="2">
    <source>
        <dbReference type="ARBA" id="ARBA00022475"/>
    </source>
</evidence>
<feature type="transmembrane region" description="Helical" evidence="6">
    <location>
        <begin position="257"/>
        <end position="280"/>
    </location>
</feature>
<gene>
    <name evidence="7" type="ORF">KTA_28610</name>
</gene>
<evidence type="ECO:0000256" key="4">
    <source>
        <dbReference type="ARBA" id="ARBA00022989"/>
    </source>
</evidence>
<name>A0A455T5J4_9CHLR</name>
<keyword evidence="3 6" id="KW-0812">Transmembrane</keyword>
<evidence type="ECO:0000256" key="5">
    <source>
        <dbReference type="ARBA" id="ARBA00023136"/>
    </source>
</evidence>
<feature type="transmembrane region" description="Helical" evidence="6">
    <location>
        <begin position="49"/>
        <end position="68"/>
    </location>
</feature>
<dbReference type="EMBL" id="AP019377">
    <property type="protein sequence ID" value="BBH94662.1"/>
    <property type="molecule type" value="Genomic_DNA"/>
</dbReference>
<evidence type="ECO:0000256" key="6">
    <source>
        <dbReference type="SAM" id="Phobius"/>
    </source>
</evidence>
<feature type="transmembrane region" description="Helical" evidence="6">
    <location>
        <begin position="207"/>
        <end position="228"/>
    </location>
</feature>
<evidence type="ECO:0000256" key="3">
    <source>
        <dbReference type="ARBA" id="ARBA00022692"/>
    </source>
</evidence>
<dbReference type="InterPro" id="IPR022791">
    <property type="entry name" value="L-PG_synthase/AglD"/>
</dbReference>
<evidence type="ECO:0000256" key="1">
    <source>
        <dbReference type="ARBA" id="ARBA00004651"/>
    </source>
</evidence>
<keyword evidence="2" id="KW-1003">Cell membrane</keyword>
<keyword evidence="4 6" id="KW-1133">Transmembrane helix</keyword>
<feature type="transmembrane region" description="Helical" evidence="6">
    <location>
        <begin position="80"/>
        <end position="102"/>
    </location>
</feature>
<feature type="transmembrane region" description="Helical" evidence="6">
    <location>
        <begin position="122"/>
        <end position="142"/>
    </location>
</feature>
<keyword evidence="5 6" id="KW-0472">Membrane</keyword>
<comment type="subcellular location">
    <subcellularLocation>
        <location evidence="1">Cell membrane</location>
        <topology evidence="1">Multi-pass membrane protein</topology>
    </subcellularLocation>
</comment>
<dbReference type="PANTHER" id="PTHR40277:SF1">
    <property type="entry name" value="BLL5419 PROTEIN"/>
    <property type="match status" value="1"/>
</dbReference>
<dbReference type="GO" id="GO:0005886">
    <property type="term" value="C:plasma membrane"/>
    <property type="evidence" value="ECO:0007669"/>
    <property type="project" value="UniProtKB-SubCell"/>
</dbReference>
<accession>A0A455T5J4</accession>
<sequence length="286" mass="29924">MDHSHISYACLLLGGIGGLLGVVLSASQWHALLLAQGKRIDLAELIRLYLIGIAFSHWLPLGIGGDAIKALYSGRMLGSYALAIATLALARLLGLLALGLLLGGTLCMWGQLLPAPLEAVTAAVSLLITLSLMALFGGARLANRQAKGSRLEDRYSPPRFLGGKELGAALLAIAARPGAFLPSLGLSLSFWVVATLNYYGYGLALDIHLPLPCYLVAIALAALAAALPLSLWNGLGLREGTLICILALYHVPAAKALLLAGCAGAQGMVLTLSGWLVYVLRRKGEQ</sequence>
<reference evidence="7" key="1">
    <citation type="submission" date="2018-12" db="EMBL/GenBank/DDBJ databases">
        <title>Novel natural products biosynthetic potential of the class Ktedonobacteria.</title>
        <authorList>
            <person name="Zheng Y."/>
            <person name="Saitou A."/>
            <person name="Wang C.M."/>
            <person name="Toyoda A."/>
            <person name="Minakuchi Y."/>
            <person name="Sekiguchi Y."/>
            <person name="Ueda K."/>
            <person name="Takano H."/>
            <person name="Sakai Y."/>
            <person name="Yokota A."/>
            <person name="Yabe S."/>
        </authorList>
    </citation>
    <scope>NUCLEOTIDE SEQUENCE</scope>
    <source>
        <strain evidence="7">A3-2</strain>
    </source>
</reference>
<organism evidence="7">
    <name type="scientific">Thermogemmatispora argillosa</name>
    <dbReference type="NCBI Taxonomy" id="2045280"/>
    <lineage>
        <taxon>Bacteria</taxon>
        <taxon>Bacillati</taxon>
        <taxon>Chloroflexota</taxon>
        <taxon>Ktedonobacteria</taxon>
        <taxon>Thermogemmatisporales</taxon>
        <taxon>Thermogemmatisporaceae</taxon>
        <taxon>Thermogemmatispora</taxon>
    </lineage>
</organism>
<evidence type="ECO:0000313" key="7">
    <source>
        <dbReference type="EMBL" id="BBH94662.1"/>
    </source>
</evidence>